<dbReference type="EMBL" id="QOVL01000026">
    <property type="protein sequence ID" value="RXG24148.1"/>
    <property type="molecule type" value="Genomic_DNA"/>
</dbReference>
<sequence length="37" mass="4179">MAYHEVLVKFAGNAASQAVLFEANGRVKRMQRSEQKI</sequence>
<evidence type="ECO:0000313" key="1">
    <source>
        <dbReference type="EMBL" id="RXG24148.1"/>
    </source>
</evidence>
<organism evidence="1 2">
    <name type="scientific">Leeuwenhoekiella marinoflava</name>
    <dbReference type="NCBI Taxonomy" id="988"/>
    <lineage>
        <taxon>Bacteria</taxon>
        <taxon>Pseudomonadati</taxon>
        <taxon>Bacteroidota</taxon>
        <taxon>Flavobacteriia</taxon>
        <taxon>Flavobacteriales</taxon>
        <taxon>Flavobacteriaceae</taxon>
        <taxon>Leeuwenhoekiella</taxon>
    </lineage>
</organism>
<name>A0A4Q0PC73_9FLAO</name>
<accession>A0A4Q0PC73</accession>
<reference evidence="1 2" key="1">
    <citation type="submission" date="2018-07" db="EMBL/GenBank/DDBJ databases">
        <title>Leeuwenhoekiella genomics.</title>
        <authorList>
            <person name="Tahon G."/>
            <person name="Willems A."/>
        </authorList>
    </citation>
    <scope>NUCLEOTIDE SEQUENCE [LARGE SCALE GENOMIC DNA]</scope>
    <source>
        <strain evidence="1 2">LMG 1345</strain>
    </source>
</reference>
<proteinExistence type="predicted"/>
<evidence type="ECO:0000313" key="2">
    <source>
        <dbReference type="Proteomes" id="UP000290608"/>
    </source>
</evidence>
<dbReference type="AlphaFoldDB" id="A0A4Q0PC73"/>
<gene>
    <name evidence="1" type="ORF">DSL99_3790</name>
</gene>
<dbReference type="Proteomes" id="UP000290608">
    <property type="component" value="Unassembled WGS sequence"/>
</dbReference>
<comment type="caution">
    <text evidence="1">The sequence shown here is derived from an EMBL/GenBank/DDBJ whole genome shotgun (WGS) entry which is preliminary data.</text>
</comment>
<protein>
    <submittedName>
        <fullName evidence="1">Uncharacterized protein</fullName>
    </submittedName>
</protein>